<evidence type="ECO:0000313" key="2">
    <source>
        <dbReference type="EMBL" id="KAJ6644391.1"/>
    </source>
</evidence>
<dbReference type="AlphaFoldDB" id="A0A9Q0N7U7"/>
<name>A0A9Q0N7U7_9DIPT</name>
<comment type="caution">
    <text evidence="2">The sequence shown here is derived from an EMBL/GenBank/DDBJ whole genome shotgun (WGS) entry which is preliminary data.</text>
</comment>
<keyword evidence="1" id="KW-0812">Transmembrane</keyword>
<feature type="transmembrane region" description="Helical" evidence="1">
    <location>
        <begin position="26"/>
        <end position="46"/>
    </location>
</feature>
<evidence type="ECO:0000313" key="3">
    <source>
        <dbReference type="Proteomes" id="UP001151699"/>
    </source>
</evidence>
<keyword evidence="1" id="KW-0472">Membrane</keyword>
<sequence length="55" mass="6529">IELLYIQLYEAEEFKLKQAFQISKELLATIFITLISNFIILIQFQLDCNDDCSRQ</sequence>
<dbReference type="Proteomes" id="UP001151699">
    <property type="component" value="Chromosome B"/>
</dbReference>
<evidence type="ECO:0000256" key="1">
    <source>
        <dbReference type="SAM" id="Phobius"/>
    </source>
</evidence>
<keyword evidence="3" id="KW-1185">Reference proteome</keyword>
<keyword evidence="1" id="KW-1133">Transmembrane helix</keyword>
<organism evidence="2 3">
    <name type="scientific">Pseudolycoriella hygida</name>
    <dbReference type="NCBI Taxonomy" id="35572"/>
    <lineage>
        <taxon>Eukaryota</taxon>
        <taxon>Metazoa</taxon>
        <taxon>Ecdysozoa</taxon>
        <taxon>Arthropoda</taxon>
        <taxon>Hexapoda</taxon>
        <taxon>Insecta</taxon>
        <taxon>Pterygota</taxon>
        <taxon>Neoptera</taxon>
        <taxon>Endopterygota</taxon>
        <taxon>Diptera</taxon>
        <taxon>Nematocera</taxon>
        <taxon>Sciaroidea</taxon>
        <taxon>Sciaridae</taxon>
        <taxon>Pseudolycoriella</taxon>
    </lineage>
</organism>
<accession>A0A9Q0N7U7</accession>
<dbReference type="EMBL" id="WJQU01000002">
    <property type="protein sequence ID" value="KAJ6644391.1"/>
    <property type="molecule type" value="Genomic_DNA"/>
</dbReference>
<feature type="non-terminal residue" evidence="2">
    <location>
        <position position="55"/>
    </location>
</feature>
<protein>
    <submittedName>
        <fullName evidence="2">Uncharacterized protein</fullName>
    </submittedName>
</protein>
<gene>
    <name evidence="2" type="ORF">Bhyg_09360</name>
</gene>
<reference evidence="2" key="1">
    <citation type="submission" date="2022-07" db="EMBL/GenBank/DDBJ databases">
        <authorList>
            <person name="Trinca V."/>
            <person name="Uliana J.V.C."/>
            <person name="Torres T.T."/>
            <person name="Ward R.J."/>
            <person name="Monesi N."/>
        </authorList>
    </citation>
    <scope>NUCLEOTIDE SEQUENCE</scope>
    <source>
        <strain evidence="2">HSMRA1968</strain>
        <tissue evidence="2">Whole embryos</tissue>
    </source>
</reference>
<proteinExistence type="predicted"/>